<dbReference type="PANTHER" id="PTHR36845:SF1">
    <property type="entry name" value="HYDROLASE, PUTATIVE (AFU_ORTHOLOGUE AFUA_7G05090)-RELATED"/>
    <property type="match status" value="1"/>
</dbReference>
<accession>A0A9Q8LAD6</accession>
<comment type="similarity">
    <text evidence="2">Belongs to the glycosyl hydrolase 88 family.</text>
</comment>
<keyword evidence="1 5" id="KW-0378">Hydrolase</keyword>
<dbReference type="RefSeq" id="XP_047758184.1">
    <property type="nucleotide sequence ID" value="XM_047901850.1"/>
</dbReference>
<dbReference type="OrthoDB" id="2317065at2759"/>
<dbReference type="GeneID" id="71982580"/>
<dbReference type="GO" id="GO:0052757">
    <property type="term" value="F:chondroitin hydrolase activity"/>
    <property type="evidence" value="ECO:0007669"/>
    <property type="project" value="TreeGrafter"/>
</dbReference>
<keyword evidence="6" id="KW-1185">Reference proteome</keyword>
<reference evidence="5" key="1">
    <citation type="submission" date="2021-12" db="EMBL/GenBank/DDBJ databases">
        <authorList>
            <person name="Zaccaron A."/>
            <person name="Stergiopoulos I."/>
        </authorList>
    </citation>
    <scope>NUCLEOTIDE SEQUENCE</scope>
    <source>
        <strain evidence="5">Race5_Kim</strain>
    </source>
</reference>
<dbReference type="SUPFAM" id="SSF48208">
    <property type="entry name" value="Six-hairpin glycosidases"/>
    <property type="match status" value="1"/>
</dbReference>
<protein>
    <submittedName>
        <fullName evidence="5">Unsaturated glucuronyl hydrolase</fullName>
    </submittedName>
</protein>
<reference evidence="5" key="2">
    <citation type="journal article" date="2022" name="Microb. Genom.">
        <title>A chromosome-scale genome assembly of the tomato pathogen Cladosporium fulvum reveals a compartmentalized genome architecture and the presence of a dispensable chromosome.</title>
        <authorList>
            <person name="Zaccaron A.Z."/>
            <person name="Chen L.H."/>
            <person name="Samaras A."/>
            <person name="Stergiopoulos I."/>
        </authorList>
    </citation>
    <scope>NUCLEOTIDE SEQUENCE</scope>
    <source>
        <strain evidence="5">Race5_Kim</strain>
    </source>
</reference>
<organism evidence="5 6">
    <name type="scientific">Passalora fulva</name>
    <name type="common">Tomato leaf mold</name>
    <name type="synonym">Cladosporium fulvum</name>
    <dbReference type="NCBI Taxonomy" id="5499"/>
    <lineage>
        <taxon>Eukaryota</taxon>
        <taxon>Fungi</taxon>
        <taxon>Dikarya</taxon>
        <taxon>Ascomycota</taxon>
        <taxon>Pezizomycotina</taxon>
        <taxon>Dothideomycetes</taxon>
        <taxon>Dothideomycetidae</taxon>
        <taxon>Mycosphaerellales</taxon>
        <taxon>Mycosphaerellaceae</taxon>
        <taxon>Fulvia</taxon>
    </lineage>
</organism>
<evidence type="ECO:0000256" key="2">
    <source>
        <dbReference type="ARBA" id="ARBA00038358"/>
    </source>
</evidence>
<feature type="compositionally biased region" description="Basic and acidic residues" evidence="3">
    <location>
        <begin position="355"/>
        <end position="370"/>
    </location>
</feature>
<gene>
    <name evidence="5" type="ORF">CLAFUR5_02702</name>
</gene>
<evidence type="ECO:0000313" key="5">
    <source>
        <dbReference type="EMBL" id="UJO13818.1"/>
    </source>
</evidence>
<dbReference type="GO" id="GO:0000272">
    <property type="term" value="P:polysaccharide catabolic process"/>
    <property type="evidence" value="ECO:0007669"/>
    <property type="project" value="TreeGrafter"/>
</dbReference>
<evidence type="ECO:0000313" key="6">
    <source>
        <dbReference type="Proteomes" id="UP000756132"/>
    </source>
</evidence>
<name>A0A9Q8LAD6_PASFU</name>
<dbReference type="Gene3D" id="1.50.10.10">
    <property type="match status" value="1"/>
</dbReference>
<sequence>MKLRTVLWLSLCSSGFASRLHPPAALHDDNMGARILRTALIDPPTGDSQSWPMYTYGAHDNIPPSDTIPGTYVKTTASGWTAGFFPDSIWHMYHRAKQTRPSHRQDATSSGPTPDEWLTLAHQWTAPLTSNANLTTTHDLGFLAKPFESALRFNNETHYLPILAQMSSSLAARFVPEAGVIRSWDNKNTSFSQNASHQDSVLVTIDNMMNLALLARSAAEYTGNATMLEMAISHANRTRDHHFRPDGSTFHVCDYSGTTGDLYLCRTAQGLADNSTWARGQAWGIYGFAEMYSFVQDPSYLATAVKAADWFLDHLPEDGVPFWDFDAPRIPDVTPRDSSAAMIAASGMILLQDQIDRTSSRGPAKDGRGERRSRRRNYPDAAIKLLHDTLDLTLAGQIGYADIDKQHPASTLGATTDPTTPANTSVSRGFEAILMHATANNNPSAGDERNFDTGLLYGDYYLIEAGDRLGYNKCKEFKLS</sequence>
<keyword evidence="4" id="KW-0732">Signal</keyword>
<feature type="chain" id="PRO_5040251626" evidence="4">
    <location>
        <begin position="18"/>
        <end position="480"/>
    </location>
</feature>
<evidence type="ECO:0000256" key="4">
    <source>
        <dbReference type="SAM" id="SignalP"/>
    </source>
</evidence>
<feature type="region of interest" description="Disordered" evidence="3">
    <location>
        <begin position="355"/>
        <end position="374"/>
    </location>
</feature>
<dbReference type="KEGG" id="ffu:CLAFUR5_02702"/>
<dbReference type="InterPro" id="IPR012341">
    <property type="entry name" value="6hp_glycosidase-like_sf"/>
</dbReference>
<dbReference type="PANTHER" id="PTHR36845">
    <property type="entry name" value="HYDROLASE, PUTATIVE (AFU_ORTHOLOGUE AFUA_7G05090)-RELATED"/>
    <property type="match status" value="1"/>
</dbReference>
<dbReference type="InterPro" id="IPR052369">
    <property type="entry name" value="UG_Glycosaminoglycan_Hydrolase"/>
</dbReference>
<proteinExistence type="inferred from homology"/>
<evidence type="ECO:0000256" key="1">
    <source>
        <dbReference type="ARBA" id="ARBA00022801"/>
    </source>
</evidence>
<evidence type="ECO:0000256" key="3">
    <source>
        <dbReference type="SAM" id="MobiDB-lite"/>
    </source>
</evidence>
<dbReference type="Proteomes" id="UP000756132">
    <property type="component" value="Chromosome 2"/>
</dbReference>
<dbReference type="InterPro" id="IPR008928">
    <property type="entry name" value="6-hairpin_glycosidase_sf"/>
</dbReference>
<dbReference type="AlphaFoldDB" id="A0A9Q8LAD6"/>
<dbReference type="EMBL" id="CP090164">
    <property type="protein sequence ID" value="UJO13818.1"/>
    <property type="molecule type" value="Genomic_DNA"/>
</dbReference>
<feature type="signal peptide" evidence="4">
    <location>
        <begin position="1"/>
        <end position="17"/>
    </location>
</feature>